<name>A0A6B3N8P9_9CYAN</name>
<comment type="caution">
    <text evidence="1">The sequence shown here is derived from an EMBL/GenBank/DDBJ whole genome shotgun (WGS) entry which is preliminary data.</text>
</comment>
<reference evidence="1" key="1">
    <citation type="submission" date="2019-11" db="EMBL/GenBank/DDBJ databases">
        <title>Genomic insights into an expanded diversity of filamentous marine cyanobacteria reveals the extraordinary biosynthetic potential of Moorea and Okeania.</title>
        <authorList>
            <person name="Ferreira Leao T."/>
            <person name="Wang M."/>
            <person name="Moss N."/>
            <person name="Da Silva R."/>
            <person name="Sanders J."/>
            <person name="Nurk S."/>
            <person name="Gurevich A."/>
            <person name="Humphrey G."/>
            <person name="Reher R."/>
            <person name="Zhu Q."/>
            <person name="Belda-Ferre P."/>
            <person name="Glukhov E."/>
            <person name="Rex R."/>
            <person name="Dorrestein P.C."/>
            <person name="Knight R."/>
            <person name="Pevzner P."/>
            <person name="Gerwick W.H."/>
            <person name="Gerwick L."/>
        </authorList>
    </citation>
    <scope>NUCLEOTIDE SEQUENCE</scope>
    <source>
        <strain evidence="1">SIO1C4</strain>
    </source>
</reference>
<gene>
    <name evidence="1" type="ORF">F6J89_06255</name>
</gene>
<dbReference type="InterPro" id="IPR021087">
    <property type="entry name" value="Uncharacterised_PixA/AidA"/>
</dbReference>
<proteinExistence type="predicted"/>
<dbReference type="InterPro" id="IPR038712">
    <property type="entry name" value="PixA-like_sf"/>
</dbReference>
<dbReference type="Pfam" id="PF12306">
    <property type="entry name" value="PixA"/>
    <property type="match status" value="1"/>
</dbReference>
<evidence type="ECO:0000313" key="1">
    <source>
        <dbReference type="EMBL" id="NER27235.1"/>
    </source>
</evidence>
<sequence>MRRDSALFNWFRGDHLFSHFGVGDGFLSDTRLFCQGLASLSVSFYVIDNKRKDMTLASPGIIYVSVVIDTDYVKDKYSSNNRKDDPQGIDHDSQYMIVDYQHVYVDKVLAI</sequence>
<dbReference type="AlphaFoldDB" id="A0A6B3N8P9"/>
<dbReference type="EMBL" id="JAAHFQ010000083">
    <property type="protein sequence ID" value="NER27235.1"/>
    <property type="molecule type" value="Genomic_DNA"/>
</dbReference>
<protein>
    <submittedName>
        <fullName evidence="1">Uncharacterized protein</fullName>
    </submittedName>
</protein>
<organism evidence="1">
    <name type="scientific">Symploca sp. SIO1C4</name>
    <dbReference type="NCBI Taxonomy" id="2607765"/>
    <lineage>
        <taxon>Bacteria</taxon>
        <taxon>Bacillati</taxon>
        <taxon>Cyanobacteriota</taxon>
        <taxon>Cyanophyceae</taxon>
        <taxon>Coleofasciculales</taxon>
        <taxon>Coleofasciculaceae</taxon>
        <taxon>Symploca</taxon>
    </lineage>
</organism>
<accession>A0A6B3N8P9</accession>
<dbReference type="Gene3D" id="2.60.40.3910">
    <property type="entry name" value="Inclusion body protein"/>
    <property type="match status" value="1"/>
</dbReference>